<evidence type="ECO:0000256" key="5">
    <source>
        <dbReference type="SAM" id="Phobius"/>
    </source>
</evidence>
<evidence type="ECO:0000313" key="8">
    <source>
        <dbReference type="Proteomes" id="UP000789831"/>
    </source>
</evidence>
<protein>
    <submittedName>
        <fullName evidence="7">6723_t:CDS:1</fullName>
    </submittedName>
</protein>
<name>A0A9N8YJZ6_9GLOM</name>
<sequence>MEIEFQRQLRIAASFACACLNYISGGSIYLFSLYAPQLGKELGYNQVQLSLVGSTGDNGLYLMGPLTGPRWSCLLAAFGIFFGYTLMGFTFNHTLPNSSFILMAIYYGLVGSGLSFSCMSALNIVAKNSENHRGTALGIPSAFFGLSAFLLSEYSKIFLADNEGNLNVYKLLLSLGIAFGIINLMAVMWLRIVPSRVEEEVIVDTNRNEQTPLLTPTNTAITTYNNPSSNTNAYSFIDDPSAWLMWFSFLYYYKFYHKTSRLLFWIIAATIFLCSQLYAAFGLALFGSPEKALGTLWIVSISTGFSYGAFFSLGPTIASELWGLLRFGINWGIMVLAPAVGGFLMNLIFGILYDYRAKKQSTGGDFDPATVDTTMPSEVSGFETIRGLGCGGPQKHDLTKRESNQGWMLKDSCLCNSPKQTNRIIEDS</sequence>
<dbReference type="Proteomes" id="UP000789831">
    <property type="component" value="Unassembled WGS sequence"/>
</dbReference>
<keyword evidence="2 5" id="KW-0812">Transmembrane</keyword>
<dbReference type="InterPro" id="IPR036259">
    <property type="entry name" value="MFS_trans_sf"/>
</dbReference>
<feature type="transmembrane region" description="Helical" evidence="5">
    <location>
        <begin position="69"/>
        <end position="89"/>
    </location>
</feature>
<dbReference type="EMBL" id="CAJVPL010000007">
    <property type="protein sequence ID" value="CAG8433510.1"/>
    <property type="molecule type" value="Genomic_DNA"/>
</dbReference>
<dbReference type="OrthoDB" id="410267at2759"/>
<evidence type="ECO:0000259" key="6">
    <source>
        <dbReference type="Pfam" id="PF06813"/>
    </source>
</evidence>
<keyword evidence="3 5" id="KW-1133">Transmembrane helix</keyword>
<dbReference type="PANTHER" id="PTHR21576:SF158">
    <property type="entry name" value="RIBOSOMAL RNA-PROCESSING PROTEIN 12-LIKE CONSERVED DOMAIN-CONTAINING PROTEIN"/>
    <property type="match status" value="1"/>
</dbReference>
<dbReference type="GO" id="GO:0016020">
    <property type="term" value="C:membrane"/>
    <property type="evidence" value="ECO:0007669"/>
    <property type="project" value="UniProtKB-SubCell"/>
</dbReference>
<feature type="transmembrane region" description="Helical" evidence="5">
    <location>
        <begin position="293"/>
        <end position="311"/>
    </location>
</feature>
<comment type="caution">
    <text evidence="7">The sequence shown here is derived from an EMBL/GenBank/DDBJ whole genome shotgun (WGS) entry which is preliminary data.</text>
</comment>
<feature type="domain" description="Nodulin-like" evidence="6">
    <location>
        <begin position="15"/>
        <end position="198"/>
    </location>
</feature>
<dbReference type="AlphaFoldDB" id="A0A9N8YJZ6"/>
<organism evidence="7 8">
    <name type="scientific">Ambispora gerdemannii</name>
    <dbReference type="NCBI Taxonomy" id="144530"/>
    <lineage>
        <taxon>Eukaryota</taxon>
        <taxon>Fungi</taxon>
        <taxon>Fungi incertae sedis</taxon>
        <taxon>Mucoromycota</taxon>
        <taxon>Glomeromycotina</taxon>
        <taxon>Glomeromycetes</taxon>
        <taxon>Archaeosporales</taxon>
        <taxon>Ambisporaceae</taxon>
        <taxon>Ambispora</taxon>
    </lineage>
</organism>
<comment type="subcellular location">
    <subcellularLocation>
        <location evidence="1">Membrane</location>
        <topology evidence="1">Multi-pass membrane protein</topology>
    </subcellularLocation>
</comment>
<dbReference type="SUPFAM" id="SSF103473">
    <property type="entry name" value="MFS general substrate transporter"/>
    <property type="match status" value="1"/>
</dbReference>
<feature type="transmembrane region" description="Helical" evidence="5">
    <location>
        <begin position="331"/>
        <end position="353"/>
    </location>
</feature>
<feature type="transmembrane region" description="Helical" evidence="5">
    <location>
        <begin position="12"/>
        <end position="35"/>
    </location>
</feature>
<dbReference type="Pfam" id="PF06813">
    <property type="entry name" value="Nodulin-like"/>
    <property type="match status" value="1"/>
</dbReference>
<reference evidence="7" key="1">
    <citation type="submission" date="2021-06" db="EMBL/GenBank/DDBJ databases">
        <authorList>
            <person name="Kallberg Y."/>
            <person name="Tangrot J."/>
            <person name="Rosling A."/>
        </authorList>
    </citation>
    <scope>NUCLEOTIDE SEQUENCE</scope>
    <source>
        <strain evidence="7">MT106</strain>
    </source>
</reference>
<dbReference type="PANTHER" id="PTHR21576">
    <property type="entry name" value="UNCHARACTERIZED NODULIN-LIKE PROTEIN"/>
    <property type="match status" value="1"/>
</dbReference>
<dbReference type="InterPro" id="IPR010658">
    <property type="entry name" value="Nodulin-like"/>
</dbReference>
<gene>
    <name evidence="7" type="ORF">AGERDE_LOCUS157</name>
</gene>
<feature type="transmembrane region" description="Helical" evidence="5">
    <location>
        <begin position="137"/>
        <end position="159"/>
    </location>
</feature>
<evidence type="ECO:0000313" key="7">
    <source>
        <dbReference type="EMBL" id="CAG8433510.1"/>
    </source>
</evidence>
<proteinExistence type="predicted"/>
<dbReference type="Gene3D" id="1.20.1250.20">
    <property type="entry name" value="MFS general substrate transporter like domains"/>
    <property type="match status" value="1"/>
</dbReference>
<keyword evidence="4 5" id="KW-0472">Membrane</keyword>
<evidence type="ECO:0000256" key="1">
    <source>
        <dbReference type="ARBA" id="ARBA00004141"/>
    </source>
</evidence>
<accession>A0A9N8YJZ6</accession>
<evidence type="ECO:0000256" key="2">
    <source>
        <dbReference type="ARBA" id="ARBA00022692"/>
    </source>
</evidence>
<feature type="transmembrane region" description="Helical" evidence="5">
    <location>
        <begin position="262"/>
        <end position="286"/>
    </location>
</feature>
<evidence type="ECO:0000256" key="4">
    <source>
        <dbReference type="ARBA" id="ARBA00023136"/>
    </source>
</evidence>
<feature type="transmembrane region" description="Helical" evidence="5">
    <location>
        <begin position="171"/>
        <end position="190"/>
    </location>
</feature>
<keyword evidence="8" id="KW-1185">Reference proteome</keyword>
<evidence type="ECO:0000256" key="3">
    <source>
        <dbReference type="ARBA" id="ARBA00022989"/>
    </source>
</evidence>
<feature type="transmembrane region" description="Helical" evidence="5">
    <location>
        <begin position="101"/>
        <end position="125"/>
    </location>
</feature>